<sequence>MTDRNRKQLGETPETVHVWICQIKGSTHKTTVFCDRERARTWVRARLGSDGQWRHGDWRDVYELDSEPDTGIVEFSVVEDAVGIVVEDGGTSPTEHNA</sequence>
<name>A0A2G1WFA1_9EURY</name>
<evidence type="ECO:0000313" key="1">
    <source>
        <dbReference type="EMBL" id="PHQ37653.1"/>
    </source>
</evidence>
<protein>
    <submittedName>
        <fullName evidence="1">Uncharacterized protein</fullName>
    </submittedName>
</protein>
<dbReference type="Proteomes" id="UP000222824">
    <property type="component" value="Unassembled WGS sequence"/>
</dbReference>
<evidence type="ECO:0000313" key="2">
    <source>
        <dbReference type="Proteomes" id="UP000222824"/>
    </source>
</evidence>
<reference evidence="1 2" key="1">
    <citation type="journal article" date="2014" name="Front. Microbiol.">
        <title>Population and genomic analysis of the genus Halorubrum.</title>
        <authorList>
            <person name="Fullmer M.S."/>
            <person name="Soucy S.M."/>
            <person name="Swithers K.S."/>
            <person name="Makkay A.M."/>
            <person name="Wheeler R."/>
            <person name="Ventosa A."/>
            <person name="Gogarten J.P."/>
            <person name="Papke R.T."/>
        </authorList>
    </citation>
    <scope>NUCLEOTIDE SEQUENCE [LARGE SCALE GENOMIC DNA]</scope>
    <source>
        <strain evidence="1 2">C49</strain>
    </source>
</reference>
<comment type="caution">
    <text evidence="1">The sequence shown here is derived from an EMBL/GenBank/DDBJ whole genome shotgun (WGS) entry which is preliminary data.</text>
</comment>
<gene>
    <name evidence="1" type="ORF">DJ69_15630</name>
</gene>
<dbReference type="AlphaFoldDB" id="A0A2G1WFA1"/>
<proteinExistence type="predicted"/>
<keyword evidence="2" id="KW-1185">Reference proteome</keyword>
<organism evidence="1 2">
    <name type="scientific">Halorubrum persicum</name>
    <dbReference type="NCBI Taxonomy" id="1383844"/>
    <lineage>
        <taxon>Archaea</taxon>
        <taxon>Methanobacteriati</taxon>
        <taxon>Methanobacteriota</taxon>
        <taxon>Stenosarchaea group</taxon>
        <taxon>Halobacteria</taxon>
        <taxon>Halobacteriales</taxon>
        <taxon>Haloferacaceae</taxon>
        <taxon>Halorubrum</taxon>
    </lineage>
</organism>
<dbReference type="EMBL" id="NHOA01000147">
    <property type="protein sequence ID" value="PHQ37653.1"/>
    <property type="molecule type" value="Genomic_DNA"/>
</dbReference>
<dbReference type="RefSeq" id="WP_099256479.1">
    <property type="nucleotide sequence ID" value="NZ_NHOA01000147.1"/>
</dbReference>
<accession>A0A2G1WFA1</accession>